<gene>
    <name evidence="7" type="ORF">N7532_005822</name>
</gene>
<dbReference type="EMBL" id="JAPQKI010000005">
    <property type="protein sequence ID" value="KAJ5098821.1"/>
    <property type="molecule type" value="Genomic_DNA"/>
</dbReference>
<feature type="domain" description="TATA element modulatory factor 1 TATA binding" evidence="6">
    <location>
        <begin position="743"/>
        <end position="855"/>
    </location>
</feature>
<dbReference type="InterPro" id="IPR022091">
    <property type="entry name" value="TMF_TATA-bd"/>
</dbReference>
<feature type="region of interest" description="Disordered" evidence="5">
    <location>
        <begin position="313"/>
        <end position="364"/>
    </location>
</feature>
<reference evidence="7" key="2">
    <citation type="journal article" date="2023" name="IMA Fungus">
        <title>Comparative genomic study of the Penicillium genus elucidates a diverse pangenome and 15 lateral gene transfer events.</title>
        <authorList>
            <person name="Petersen C."/>
            <person name="Sorensen T."/>
            <person name="Nielsen M.R."/>
            <person name="Sondergaard T.E."/>
            <person name="Sorensen J.L."/>
            <person name="Fitzpatrick D.A."/>
            <person name="Frisvad J.C."/>
            <person name="Nielsen K.L."/>
        </authorList>
    </citation>
    <scope>NUCLEOTIDE SEQUENCE</scope>
    <source>
        <strain evidence="7">IBT 30761</strain>
    </source>
</reference>
<feature type="compositionally biased region" description="Basic and acidic residues" evidence="5">
    <location>
        <begin position="563"/>
        <end position="586"/>
    </location>
</feature>
<dbReference type="InterPro" id="IPR052602">
    <property type="entry name" value="Growth_transcription_reg"/>
</dbReference>
<dbReference type="PANTHER" id="PTHR46515:SF1">
    <property type="entry name" value="TATA ELEMENT MODULATORY FACTOR"/>
    <property type="match status" value="1"/>
</dbReference>
<evidence type="ECO:0000256" key="3">
    <source>
        <dbReference type="ARBA" id="ARBA00023054"/>
    </source>
</evidence>
<comment type="subcellular location">
    <subcellularLocation>
        <location evidence="1">Golgi apparatus</location>
    </subcellularLocation>
</comment>
<dbReference type="GO" id="GO:0005783">
    <property type="term" value="C:endoplasmic reticulum"/>
    <property type="evidence" value="ECO:0007669"/>
    <property type="project" value="TreeGrafter"/>
</dbReference>
<evidence type="ECO:0000256" key="4">
    <source>
        <dbReference type="SAM" id="Coils"/>
    </source>
</evidence>
<organism evidence="7 8">
    <name type="scientific">Penicillium argentinense</name>
    <dbReference type="NCBI Taxonomy" id="1131581"/>
    <lineage>
        <taxon>Eukaryota</taxon>
        <taxon>Fungi</taxon>
        <taxon>Dikarya</taxon>
        <taxon>Ascomycota</taxon>
        <taxon>Pezizomycotina</taxon>
        <taxon>Eurotiomycetes</taxon>
        <taxon>Eurotiomycetidae</taxon>
        <taxon>Eurotiales</taxon>
        <taxon>Aspergillaceae</taxon>
        <taxon>Penicillium</taxon>
    </lineage>
</organism>
<feature type="region of interest" description="Disordered" evidence="5">
    <location>
        <begin position="650"/>
        <end position="681"/>
    </location>
</feature>
<feature type="coiled-coil region" evidence="4">
    <location>
        <begin position="755"/>
        <end position="855"/>
    </location>
</feature>
<dbReference type="InterPro" id="IPR022092">
    <property type="entry name" value="TMF_DNA-bd"/>
</dbReference>
<feature type="compositionally biased region" description="Basic and acidic residues" evidence="5">
    <location>
        <begin position="319"/>
        <end position="350"/>
    </location>
</feature>
<dbReference type="GO" id="GO:0005794">
    <property type="term" value="C:Golgi apparatus"/>
    <property type="evidence" value="ECO:0007669"/>
    <property type="project" value="UniProtKB-SubCell"/>
</dbReference>
<feature type="compositionally biased region" description="Basic and acidic residues" evidence="5">
    <location>
        <begin position="221"/>
        <end position="232"/>
    </location>
</feature>
<feature type="region of interest" description="Disordered" evidence="5">
    <location>
        <begin position="28"/>
        <end position="232"/>
    </location>
</feature>
<feature type="compositionally biased region" description="Basic and acidic residues" evidence="5">
    <location>
        <begin position="76"/>
        <end position="86"/>
    </location>
</feature>
<feature type="compositionally biased region" description="Low complexity" evidence="5">
    <location>
        <begin position="59"/>
        <end position="75"/>
    </location>
</feature>
<name>A0A9W9KAS4_9EURO</name>
<feature type="compositionally biased region" description="Polar residues" evidence="5">
    <location>
        <begin position="625"/>
        <end position="643"/>
    </location>
</feature>
<feature type="compositionally biased region" description="Basic and acidic residues" evidence="5">
    <location>
        <begin position="173"/>
        <end position="190"/>
    </location>
</feature>
<evidence type="ECO:0000259" key="6">
    <source>
        <dbReference type="Pfam" id="PF12325"/>
    </source>
</evidence>
<reference evidence="7" key="1">
    <citation type="submission" date="2022-11" db="EMBL/GenBank/DDBJ databases">
        <authorList>
            <person name="Petersen C."/>
        </authorList>
    </citation>
    <scope>NUCLEOTIDE SEQUENCE</scope>
    <source>
        <strain evidence="7">IBT 30761</strain>
    </source>
</reference>
<keyword evidence="2" id="KW-0333">Golgi apparatus</keyword>
<feature type="compositionally biased region" description="Polar residues" evidence="5">
    <location>
        <begin position="191"/>
        <end position="204"/>
    </location>
</feature>
<keyword evidence="8" id="KW-1185">Reference proteome</keyword>
<protein>
    <recommendedName>
        <fullName evidence="6">TATA element modulatory factor 1 TATA binding domain-containing protein</fullName>
    </recommendedName>
</protein>
<proteinExistence type="predicted"/>
<dbReference type="Proteomes" id="UP001149074">
    <property type="component" value="Unassembled WGS sequence"/>
</dbReference>
<keyword evidence="3 4" id="KW-0175">Coiled coil</keyword>
<feature type="compositionally biased region" description="Basic and acidic residues" evidence="5">
    <location>
        <begin position="465"/>
        <end position="476"/>
    </location>
</feature>
<evidence type="ECO:0000313" key="7">
    <source>
        <dbReference type="EMBL" id="KAJ5098821.1"/>
    </source>
</evidence>
<feature type="compositionally biased region" description="Low complexity" evidence="5">
    <location>
        <begin position="259"/>
        <end position="268"/>
    </location>
</feature>
<evidence type="ECO:0000256" key="2">
    <source>
        <dbReference type="ARBA" id="ARBA00023034"/>
    </source>
</evidence>
<feature type="compositionally biased region" description="Basic and acidic residues" evidence="5">
    <location>
        <begin position="441"/>
        <end position="458"/>
    </location>
</feature>
<feature type="compositionally biased region" description="Basic and acidic residues" evidence="5">
    <location>
        <begin position="150"/>
        <end position="160"/>
    </location>
</feature>
<dbReference type="AlphaFoldDB" id="A0A9W9KAS4"/>
<evidence type="ECO:0000256" key="1">
    <source>
        <dbReference type="ARBA" id="ARBA00004555"/>
    </source>
</evidence>
<feature type="region of interest" description="Disordered" evidence="5">
    <location>
        <begin position="441"/>
        <end position="486"/>
    </location>
</feature>
<feature type="compositionally biased region" description="Polar residues" evidence="5">
    <location>
        <begin position="161"/>
        <end position="170"/>
    </location>
</feature>
<accession>A0A9W9KAS4</accession>
<feature type="region of interest" description="Disordered" evidence="5">
    <location>
        <begin position="255"/>
        <end position="275"/>
    </location>
</feature>
<dbReference type="GeneID" id="81357295"/>
<feature type="compositionally biased region" description="Low complexity" evidence="5">
    <location>
        <begin position="92"/>
        <end position="112"/>
    </location>
</feature>
<comment type="caution">
    <text evidence="7">The sequence shown here is derived from an EMBL/GenBank/DDBJ whole genome shotgun (WGS) entry which is preliminary data.</text>
</comment>
<dbReference type="PANTHER" id="PTHR46515">
    <property type="entry name" value="TATA ELEMENT MODULATORY FACTOR TMF1"/>
    <property type="match status" value="1"/>
</dbReference>
<evidence type="ECO:0000313" key="8">
    <source>
        <dbReference type="Proteomes" id="UP001149074"/>
    </source>
</evidence>
<evidence type="ECO:0000256" key="5">
    <source>
        <dbReference type="SAM" id="MobiDB-lite"/>
    </source>
</evidence>
<feature type="region of interest" description="Disordered" evidence="5">
    <location>
        <begin position="563"/>
        <end position="602"/>
    </location>
</feature>
<dbReference type="RefSeq" id="XP_056474475.1">
    <property type="nucleotide sequence ID" value="XM_056618316.1"/>
</dbReference>
<sequence length="858" mass="94794">MAQNSQPPKPKWGMGNFFQQAVAGVESRLDNILMDEEDRPKSAQEKPKESEPAAPTPLSRSPAGSISRNSSSARRNGNDRLQERLARAMVKSSANRNSQSSPSGVSSPNASPRPSTDGRPSLEVDSSLAASADGPQSSSVAGEDAESEETTSRVSHDSESAPRQSTNMSVTEPMRDEAAKNPSDSDEKGQEPTSMQDTEATATRDSIDSLRPSVEAPSESRTGDDAAEVQRQEEIHGYIERIDALQSKLKYLAKEAAESAKNAAATAAPGSVEKQLREKDEKIALLLEEGQKLSKSEMDHRTVVRKLRQQLIENTKAQTENKKKMEKLERELTSSEARAKRAEASEKRANDSLSSQTKVSKDLEAVTNERNALSQTVQEIKGQLSRAVSRAEAAESKAQSDALEQEKRRVNDLEEELASIKIERDIADEKSKKEISALKEKVEQEKERARMLETELKGEQSVLESKMESLRSRAEEASSGATGETQAKLLRQIETLQTQYSVASENWHTLEGSLLARLATVEKERDDVGRKEADLRKKIRELNLKMKKLEEELETAKEIEQDLESKLGERTQELQKSQEKLEKTAEDLANAQKDLADQKKVSDATWAQKLEEERAKWREQVNALQSRGISPVPSTRRSSNLDAVSSGLLDYRPASRRSSTNPSAASPDFGTPPRQNSYPASINQGALAFPPINTSMNPPSMIMETPSINFEPDEFFSGVPPTPSAYGGTQAAQSRGINDIISESTVGAGPSVQLVERMSATVRRLESERAGSKDELARVTAQRDEARQQVVDLMRELEEKKVSDSKVEELEAKLADIDQRYQTTLEMLGEKSEQVEELQADISDLKKIYRELVDSTMK</sequence>
<feature type="region of interest" description="Disordered" evidence="5">
    <location>
        <begin position="625"/>
        <end position="644"/>
    </location>
</feature>
<feature type="region of interest" description="Disordered" evidence="5">
    <location>
        <begin position="384"/>
        <end position="410"/>
    </location>
</feature>
<dbReference type="Pfam" id="PF12325">
    <property type="entry name" value="TMF_TATA_bd"/>
    <property type="match status" value="1"/>
</dbReference>
<feature type="compositionally biased region" description="Basic and acidic residues" evidence="5">
    <location>
        <begin position="38"/>
        <end position="51"/>
    </location>
</feature>
<dbReference type="Pfam" id="PF12329">
    <property type="entry name" value="TMF_DNA_bd"/>
    <property type="match status" value="1"/>
</dbReference>
<dbReference type="OrthoDB" id="74178at2759"/>